<proteinExistence type="predicted"/>
<name>A0A0A9GBN2_ARUDO</name>
<dbReference type="AlphaFoldDB" id="A0A0A9GBN2"/>
<dbReference type="PROSITE" id="PS51257">
    <property type="entry name" value="PROKAR_LIPOPROTEIN"/>
    <property type="match status" value="1"/>
</dbReference>
<reference evidence="1" key="2">
    <citation type="journal article" date="2015" name="Data Brief">
        <title>Shoot transcriptome of the giant reed, Arundo donax.</title>
        <authorList>
            <person name="Barrero R.A."/>
            <person name="Guerrero F.D."/>
            <person name="Moolhuijzen P."/>
            <person name="Goolsby J.A."/>
            <person name="Tidwell J."/>
            <person name="Bellgard S.E."/>
            <person name="Bellgard M.I."/>
        </authorList>
    </citation>
    <scope>NUCLEOTIDE SEQUENCE</scope>
    <source>
        <tissue evidence="1">Shoot tissue taken approximately 20 cm above the soil surface</tissue>
    </source>
</reference>
<reference evidence="1" key="1">
    <citation type="submission" date="2014-09" db="EMBL/GenBank/DDBJ databases">
        <authorList>
            <person name="Magalhaes I.L.F."/>
            <person name="Oliveira U."/>
            <person name="Santos F.R."/>
            <person name="Vidigal T.H.D.A."/>
            <person name="Brescovit A.D."/>
            <person name="Santos A.J."/>
        </authorList>
    </citation>
    <scope>NUCLEOTIDE SEQUENCE</scope>
    <source>
        <tissue evidence="1">Shoot tissue taken approximately 20 cm above the soil surface</tissue>
    </source>
</reference>
<sequence>MGCVRAAFCYPTAATTSCFVMRQRLRMQQNKAVVW</sequence>
<dbReference type="EMBL" id="GBRH01179828">
    <property type="protein sequence ID" value="JAE18068.1"/>
    <property type="molecule type" value="Transcribed_RNA"/>
</dbReference>
<evidence type="ECO:0000313" key="1">
    <source>
        <dbReference type="EMBL" id="JAE18068.1"/>
    </source>
</evidence>
<organism evidence="1">
    <name type="scientific">Arundo donax</name>
    <name type="common">Giant reed</name>
    <name type="synonym">Donax arundinaceus</name>
    <dbReference type="NCBI Taxonomy" id="35708"/>
    <lineage>
        <taxon>Eukaryota</taxon>
        <taxon>Viridiplantae</taxon>
        <taxon>Streptophyta</taxon>
        <taxon>Embryophyta</taxon>
        <taxon>Tracheophyta</taxon>
        <taxon>Spermatophyta</taxon>
        <taxon>Magnoliopsida</taxon>
        <taxon>Liliopsida</taxon>
        <taxon>Poales</taxon>
        <taxon>Poaceae</taxon>
        <taxon>PACMAD clade</taxon>
        <taxon>Arundinoideae</taxon>
        <taxon>Arundineae</taxon>
        <taxon>Arundo</taxon>
    </lineage>
</organism>
<protein>
    <submittedName>
        <fullName evidence="1">Uncharacterized protein</fullName>
    </submittedName>
</protein>
<accession>A0A0A9GBN2</accession>